<dbReference type="InterPro" id="IPR000515">
    <property type="entry name" value="MetI-like"/>
</dbReference>
<feature type="transmembrane region" description="Helical" evidence="7">
    <location>
        <begin position="249"/>
        <end position="270"/>
    </location>
</feature>
<gene>
    <name evidence="9" type="ORF">SAMN05216236_14227</name>
</gene>
<dbReference type="Pfam" id="PF00528">
    <property type="entry name" value="BPD_transp_1"/>
    <property type="match status" value="1"/>
</dbReference>
<feature type="transmembrane region" description="Helical" evidence="7">
    <location>
        <begin position="83"/>
        <end position="104"/>
    </location>
</feature>
<dbReference type="SUPFAM" id="SSF161098">
    <property type="entry name" value="MetI-like"/>
    <property type="match status" value="1"/>
</dbReference>
<dbReference type="OrthoDB" id="9815445at2"/>
<dbReference type="PANTHER" id="PTHR32243">
    <property type="entry name" value="MALTOSE TRANSPORT SYSTEM PERMEASE-RELATED"/>
    <property type="match status" value="1"/>
</dbReference>
<evidence type="ECO:0000256" key="5">
    <source>
        <dbReference type="ARBA" id="ARBA00022989"/>
    </source>
</evidence>
<dbReference type="eggNOG" id="COG0395">
    <property type="taxonomic scope" value="Bacteria"/>
</dbReference>
<dbReference type="Proteomes" id="UP000182466">
    <property type="component" value="Unassembled WGS sequence"/>
</dbReference>
<dbReference type="PROSITE" id="PS50928">
    <property type="entry name" value="ABC_TM1"/>
    <property type="match status" value="1"/>
</dbReference>
<evidence type="ECO:0000256" key="3">
    <source>
        <dbReference type="ARBA" id="ARBA00022475"/>
    </source>
</evidence>
<name>A0A1I7E301_9RHOB</name>
<dbReference type="RefSeq" id="WP_027262239.1">
    <property type="nucleotide sequence ID" value="NZ_FPAW01000042.1"/>
</dbReference>
<dbReference type="GO" id="GO:0005886">
    <property type="term" value="C:plasma membrane"/>
    <property type="evidence" value="ECO:0007669"/>
    <property type="project" value="UniProtKB-SubCell"/>
</dbReference>
<keyword evidence="5 7" id="KW-1133">Transmembrane helix</keyword>
<dbReference type="InterPro" id="IPR035906">
    <property type="entry name" value="MetI-like_sf"/>
</dbReference>
<evidence type="ECO:0000256" key="4">
    <source>
        <dbReference type="ARBA" id="ARBA00022692"/>
    </source>
</evidence>
<keyword evidence="2 7" id="KW-0813">Transport</keyword>
<reference evidence="9 10" key="1">
    <citation type="submission" date="2016-10" db="EMBL/GenBank/DDBJ databases">
        <authorList>
            <person name="de Groot N.N."/>
        </authorList>
    </citation>
    <scope>NUCLEOTIDE SEQUENCE [LARGE SCALE GENOMIC DNA]</scope>
    <source>
        <strain evidence="9 10">CGMCC 1.10959</strain>
    </source>
</reference>
<evidence type="ECO:0000313" key="10">
    <source>
        <dbReference type="Proteomes" id="UP000182466"/>
    </source>
</evidence>
<evidence type="ECO:0000256" key="6">
    <source>
        <dbReference type="ARBA" id="ARBA00023136"/>
    </source>
</evidence>
<evidence type="ECO:0000259" key="8">
    <source>
        <dbReference type="PROSITE" id="PS50928"/>
    </source>
</evidence>
<dbReference type="CDD" id="cd06261">
    <property type="entry name" value="TM_PBP2"/>
    <property type="match status" value="1"/>
</dbReference>
<sequence>MDGSLRKKIGSVATWGLTFILMVVICVPGLWVVLTAFRPNGEVLAKPPVWIPEDPNLNNFAKIFGFGADQVAIPVPAYFTNSLIIALTSTAIALLIGMSGGYAFARYRFSFKNGLFLGLMLSRTVPGIALSLPIFMIWSRIGLIDTKLGLIIVYVALNVPFTIWLIDGFFRQIPKEMSEAAQVDGCTRWQAFWKIEFPLAKSGIASAGIFAFLTSWNEYALASNLTRSTDSKTLPVGLMDFTAQFTIDWAGMSAMAVIIIIPALILTFLVQKHLIAGLTFGGVKG</sequence>
<keyword evidence="4 7" id="KW-0812">Transmembrane</keyword>
<organism evidence="9 10">
    <name type="scientific">Sedimentitalea nanhaiensis</name>
    <dbReference type="NCBI Taxonomy" id="999627"/>
    <lineage>
        <taxon>Bacteria</taxon>
        <taxon>Pseudomonadati</taxon>
        <taxon>Pseudomonadota</taxon>
        <taxon>Alphaproteobacteria</taxon>
        <taxon>Rhodobacterales</taxon>
        <taxon>Paracoccaceae</taxon>
        <taxon>Sedimentitalea</taxon>
    </lineage>
</organism>
<dbReference type="AlphaFoldDB" id="A0A1I7E301"/>
<evidence type="ECO:0000256" key="7">
    <source>
        <dbReference type="RuleBase" id="RU363032"/>
    </source>
</evidence>
<evidence type="ECO:0000256" key="2">
    <source>
        <dbReference type="ARBA" id="ARBA00022448"/>
    </source>
</evidence>
<comment type="subcellular location">
    <subcellularLocation>
        <location evidence="1 7">Cell membrane</location>
        <topology evidence="1 7">Multi-pass membrane protein</topology>
    </subcellularLocation>
</comment>
<dbReference type="EMBL" id="FPAW01000042">
    <property type="protein sequence ID" value="SFU18285.1"/>
    <property type="molecule type" value="Genomic_DNA"/>
</dbReference>
<dbReference type="InterPro" id="IPR050901">
    <property type="entry name" value="BP-dep_ABC_trans_perm"/>
</dbReference>
<accession>A0A1I7E301</accession>
<feature type="transmembrane region" description="Helical" evidence="7">
    <location>
        <begin position="150"/>
        <end position="170"/>
    </location>
</feature>
<feature type="transmembrane region" description="Helical" evidence="7">
    <location>
        <begin position="12"/>
        <end position="34"/>
    </location>
</feature>
<keyword evidence="3" id="KW-1003">Cell membrane</keyword>
<dbReference type="STRING" id="999627.SAMN05216236_14227"/>
<evidence type="ECO:0000256" key="1">
    <source>
        <dbReference type="ARBA" id="ARBA00004651"/>
    </source>
</evidence>
<evidence type="ECO:0000313" key="9">
    <source>
        <dbReference type="EMBL" id="SFU18285.1"/>
    </source>
</evidence>
<protein>
    <submittedName>
        <fullName evidence="9">Carbohydrate ABC transporter membrane protein 2, CUT1 family</fullName>
    </submittedName>
</protein>
<dbReference type="GO" id="GO:0055085">
    <property type="term" value="P:transmembrane transport"/>
    <property type="evidence" value="ECO:0007669"/>
    <property type="project" value="InterPro"/>
</dbReference>
<dbReference type="Gene3D" id="1.10.3720.10">
    <property type="entry name" value="MetI-like"/>
    <property type="match status" value="1"/>
</dbReference>
<keyword evidence="6 7" id="KW-0472">Membrane</keyword>
<proteinExistence type="inferred from homology"/>
<feature type="domain" description="ABC transmembrane type-1" evidence="8">
    <location>
        <begin position="79"/>
        <end position="270"/>
    </location>
</feature>
<keyword evidence="10" id="KW-1185">Reference proteome</keyword>
<feature type="transmembrane region" description="Helical" evidence="7">
    <location>
        <begin position="116"/>
        <end position="138"/>
    </location>
</feature>
<dbReference type="PANTHER" id="PTHR32243:SF18">
    <property type="entry name" value="INNER MEMBRANE ABC TRANSPORTER PERMEASE PROTEIN YCJP"/>
    <property type="match status" value="1"/>
</dbReference>
<comment type="similarity">
    <text evidence="7">Belongs to the binding-protein-dependent transport system permease family.</text>
</comment>